<dbReference type="EMBL" id="PVQB02000092">
    <property type="protein sequence ID" value="KAF4343365.1"/>
    <property type="molecule type" value="Genomic_DNA"/>
</dbReference>
<dbReference type="Pfam" id="PF01876">
    <property type="entry name" value="RNase_P_p30"/>
    <property type="match status" value="1"/>
</dbReference>
<keyword evidence="3" id="KW-0819">tRNA processing</keyword>
<dbReference type="InterPro" id="IPR002738">
    <property type="entry name" value="RNase_P_p30"/>
</dbReference>
<organism evidence="5 6">
    <name type="scientific">Fusarium beomiforme</name>
    <dbReference type="NCBI Taxonomy" id="44412"/>
    <lineage>
        <taxon>Eukaryota</taxon>
        <taxon>Fungi</taxon>
        <taxon>Dikarya</taxon>
        <taxon>Ascomycota</taxon>
        <taxon>Pezizomycotina</taxon>
        <taxon>Sordariomycetes</taxon>
        <taxon>Hypocreomycetidae</taxon>
        <taxon>Hypocreales</taxon>
        <taxon>Nectriaceae</taxon>
        <taxon>Fusarium</taxon>
        <taxon>Fusarium burgessii species complex</taxon>
    </lineage>
</organism>
<keyword evidence="6" id="KW-1185">Reference proteome</keyword>
<dbReference type="PANTHER" id="PTHR13031">
    <property type="entry name" value="RIBONUCLEASE P SUBUNIT P30"/>
    <property type="match status" value="1"/>
</dbReference>
<evidence type="ECO:0000256" key="2">
    <source>
        <dbReference type="ARBA" id="ARBA00007331"/>
    </source>
</evidence>
<feature type="region of interest" description="Disordered" evidence="4">
    <location>
        <begin position="245"/>
        <end position="299"/>
    </location>
</feature>
<dbReference type="SUPFAM" id="SSF89550">
    <property type="entry name" value="PHP domain-like"/>
    <property type="match status" value="1"/>
</dbReference>
<accession>A0A9P5AR18</accession>
<comment type="subcellular location">
    <subcellularLocation>
        <location evidence="1">Nucleus</location>
    </subcellularLocation>
</comment>
<evidence type="ECO:0000256" key="1">
    <source>
        <dbReference type="ARBA" id="ARBA00004123"/>
    </source>
</evidence>
<reference evidence="5" key="2">
    <citation type="submission" date="2020-02" db="EMBL/GenBank/DDBJ databases">
        <title>Identification and distribution of gene clusters putatively required for synthesis of sphingolipid metabolism inhibitors in phylogenetically diverse species of the filamentous fungus Fusarium.</title>
        <authorList>
            <person name="Kim H.-S."/>
            <person name="Busman M."/>
            <person name="Brown D.W."/>
            <person name="Divon H."/>
            <person name="Uhlig S."/>
            <person name="Proctor R.H."/>
        </authorList>
    </citation>
    <scope>NUCLEOTIDE SEQUENCE</scope>
    <source>
        <strain evidence="5">NRRL 25174</strain>
    </source>
</reference>
<dbReference type="GO" id="GO:0003723">
    <property type="term" value="F:RNA binding"/>
    <property type="evidence" value="ECO:0007669"/>
    <property type="project" value="TreeGrafter"/>
</dbReference>
<reference evidence="5" key="1">
    <citation type="journal article" date="2017" name="Mycologia">
        <title>Fusarium algeriense, sp. nov., a novel toxigenic crown rot pathogen of durum wheat from Algeria is nested in the Fusarium burgessii species complex.</title>
        <authorList>
            <person name="Laraba I."/>
            <person name="Keddad A."/>
            <person name="Boureghda H."/>
            <person name="Abdallah N."/>
            <person name="Vaughan M.M."/>
            <person name="Proctor R.H."/>
            <person name="Busman M."/>
            <person name="O'Donnell K."/>
        </authorList>
    </citation>
    <scope>NUCLEOTIDE SEQUENCE</scope>
    <source>
        <strain evidence="5">NRRL 25174</strain>
    </source>
</reference>
<dbReference type="PANTHER" id="PTHR13031:SF0">
    <property type="entry name" value="RIBONUCLEASE P PROTEIN SUBUNIT P30"/>
    <property type="match status" value="1"/>
</dbReference>
<proteinExistence type="inferred from homology"/>
<name>A0A9P5AR18_9HYPO</name>
<comment type="caution">
    <text evidence="5">The sequence shown here is derived from an EMBL/GenBank/DDBJ whole genome shotgun (WGS) entry which is preliminary data.</text>
</comment>
<gene>
    <name evidence="5" type="ORF">FBEOM_2663</name>
</gene>
<evidence type="ECO:0000313" key="6">
    <source>
        <dbReference type="Proteomes" id="UP000730481"/>
    </source>
</evidence>
<dbReference type="AlphaFoldDB" id="A0A9P5AR18"/>
<feature type="compositionally biased region" description="Basic and acidic residues" evidence="4">
    <location>
        <begin position="245"/>
        <end position="255"/>
    </location>
</feature>
<dbReference type="GO" id="GO:0008033">
    <property type="term" value="P:tRNA processing"/>
    <property type="evidence" value="ECO:0007669"/>
    <property type="project" value="UniProtKB-KW"/>
</dbReference>
<evidence type="ECO:0000256" key="3">
    <source>
        <dbReference type="ARBA" id="ARBA00022694"/>
    </source>
</evidence>
<dbReference type="InterPro" id="IPR016195">
    <property type="entry name" value="Pol/histidinol_Pase-like"/>
</dbReference>
<dbReference type="Gene3D" id="3.20.20.140">
    <property type="entry name" value="Metal-dependent hydrolases"/>
    <property type="match status" value="1"/>
</dbReference>
<sequence>MLYDLNLFWSPSTTEEELRQTLNRASTLGYSTVALNHTLTLPLPSNIAAPFPTIEAKPGSKLPNILHRATLPLSDPSANNYRIPSLISTYDIIAARPLTDKAFQNACLTLDVPIISIDMSQDLPFHLKPKPCMAAINRGIRFEVCYSQVINGDDRGRPRFISNLQSLVRATRGRGIMISSEAKNLLSLRAPVDVINMLSFMGGLSNEKGVEGFDGTPRSVVVNEGLKRNGFKGVINVVEVAEKEKGAENNEDGKNSKNKIKGQNQNQKRKNGEEDTQQVSKRQAKKMKLASRNAAGEKK</sequence>
<evidence type="ECO:0000313" key="5">
    <source>
        <dbReference type="EMBL" id="KAF4343365.1"/>
    </source>
</evidence>
<comment type="similarity">
    <text evidence="2">Belongs to the eukaryotic/archaeal RNase P protein component 3 family.</text>
</comment>
<dbReference type="OrthoDB" id="17948at2759"/>
<dbReference type="GO" id="GO:0005655">
    <property type="term" value="C:nucleolar ribonuclease P complex"/>
    <property type="evidence" value="ECO:0007669"/>
    <property type="project" value="TreeGrafter"/>
</dbReference>
<dbReference type="Proteomes" id="UP000730481">
    <property type="component" value="Unassembled WGS sequence"/>
</dbReference>
<evidence type="ECO:0000256" key="4">
    <source>
        <dbReference type="SAM" id="MobiDB-lite"/>
    </source>
</evidence>
<protein>
    <submittedName>
        <fullName evidence="5">Ribonuclease P MRP subunit RPP1</fullName>
    </submittedName>
</protein>